<organism evidence="1 2">
    <name type="scientific">Salmonella phage 1-23</name>
    <dbReference type="NCBI Taxonomy" id="2508061"/>
    <lineage>
        <taxon>Viruses</taxon>
        <taxon>Duplodnaviria</taxon>
        <taxon>Heunggongvirae</taxon>
        <taxon>Uroviricota</taxon>
        <taxon>Caudoviricetes</taxon>
        <taxon>Demerecviridae</taxon>
        <taxon>Markadamsvirinae</taxon>
        <taxon>Epseptimavirus</taxon>
        <taxon>Epseptimavirus ev123</taxon>
    </lineage>
</organism>
<protein>
    <submittedName>
        <fullName evidence="1">Uncharacterized protein</fullName>
    </submittedName>
</protein>
<dbReference type="KEGG" id="vg:55010692"/>
<dbReference type="Proteomes" id="UP000289847">
    <property type="component" value="Segment"/>
</dbReference>
<evidence type="ECO:0000313" key="2">
    <source>
        <dbReference type="Proteomes" id="UP000289847"/>
    </source>
</evidence>
<reference evidence="1 2" key="1">
    <citation type="submission" date="2019-01" db="EMBL/GenBank/DDBJ databases">
        <authorList>
            <person name="Cong C."/>
            <person name="Yuan Y."/>
            <person name="Xu Y."/>
            <person name="Wang L."/>
            <person name="Li X."/>
        </authorList>
    </citation>
    <scope>NUCLEOTIDE SEQUENCE [LARGE SCALE GENOMIC DNA]</scope>
    <source>
        <strain evidence="1">Sewage</strain>
    </source>
</reference>
<dbReference type="RefSeq" id="YP_009819289.1">
    <property type="nucleotide sequence ID" value="NC_048149.1"/>
</dbReference>
<name>A0A411AVH3_9CAUD</name>
<evidence type="ECO:0000313" key="1">
    <source>
        <dbReference type="EMBL" id="QAX92102.1"/>
    </source>
</evidence>
<proteinExistence type="predicted"/>
<sequence length="32" mass="3937">MKLYIFIGNIRSANDPDGGDNIRRYWQQYIYR</sequence>
<dbReference type="GeneID" id="55010692"/>
<dbReference type="EMBL" id="MK370036">
    <property type="protein sequence ID" value="QAX92102.1"/>
    <property type="molecule type" value="Genomic_DNA"/>
</dbReference>
<accession>A0A411AVH3</accession>
<keyword evidence="2" id="KW-1185">Reference proteome</keyword>